<gene>
    <name evidence="1" type="ORF">pink_3</name>
</gene>
<evidence type="ECO:0000313" key="2">
    <source>
        <dbReference type="Proteomes" id="UP000503246"/>
    </source>
</evidence>
<dbReference type="EMBL" id="MT074430">
    <property type="protein sequence ID" value="QIN97956.1"/>
    <property type="molecule type" value="Genomic_DNA"/>
</dbReference>
<dbReference type="InterPro" id="IPR055861">
    <property type="entry name" value="DUF7438"/>
</dbReference>
<dbReference type="Pfam" id="PF24219">
    <property type="entry name" value="DUF7438"/>
    <property type="match status" value="1"/>
</dbReference>
<evidence type="ECO:0000313" key="1">
    <source>
        <dbReference type="EMBL" id="QIN97956.1"/>
    </source>
</evidence>
<keyword evidence="2" id="KW-1185">Reference proteome</keyword>
<proteinExistence type="predicted"/>
<accession>A0A6G8R976</accession>
<name>A0A6G8R976_9CAUD</name>
<reference evidence="2" key="1">
    <citation type="submission" date="2020-02" db="EMBL/GenBank/DDBJ databases">
        <authorList>
            <person name="Olsen N.S."/>
            <person name="Forero-Junco L."/>
            <person name="Kot W."/>
            <person name="Hansen L.H."/>
        </authorList>
    </citation>
    <scope>NUCLEOTIDE SEQUENCE [LARGE SCALE GENOMIC DNA]</scope>
</reference>
<organism evidence="1 2">
    <name type="scientific">Salmonella phage pink</name>
    <dbReference type="NCBI Taxonomy" id="2713312"/>
    <lineage>
        <taxon>Viruses</taxon>
        <taxon>Duplodnaviria</taxon>
        <taxon>Heunggongvirae</taxon>
        <taxon>Uroviricota</taxon>
        <taxon>Caudoviricetes</taxon>
        <taxon>Sarkviridae</taxon>
        <taxon>Guernseyvirinae</taxon>
        <taxon>Jerseyvirus</taxon>
        <taxon>Jerseyvirus pink</taxon>
    </lineage>
</organism>
<sequence length="61" mass="6853">MITKQQAVYLMKLVHAVDDASAAMSYTAGGDHDAHVEASMEWTYCYRKLRDFVESITEPGL</sequence>
<dbReference type="Proteomes" id="UP000503246">
    <property type="component" value="Segment"/>
</dbReference>
<protein>
    <submittedName>
        <fullName evidence="1">Uncharacterized protein</fullName>
    </submittedName>
</protein>